<dbReference type="EMBL" id="JAIZAY010000022">
    <property type="protein sequence ID" value="KAJ8020586.1"/>
    <property type="molecule type" value="Genomic_DNA"/>
</dbReference>
<feature type="transmembrane region" description="Helical" evidence="1">
    <location>
        <begin position="200"/>
        <end position="221"/>
    </location>
</feature>
<feature type="transmembrane region" description="Helical" evidence="1">
    <location>
        <begin position="168"/>
        <end position="188"/>
    </location>
</feature>
<keyword evidence="1" id="KW-0472">Membrane</keyword>
<feature type="transmembrane region" description="Helical" evidence="1">
    <location>
        <begin position="402"/>
        <end position="419"/>
    </location>
</feature>
<feature type="transmembrane region" description="Helical" evidence="1">
    <location>
        <begin position="63"/>
        <end position="88"/>
    </location>
</feature>
<gene>
    <name evidence="2" type="ORF">HOLleu_40218</name>
</gene>
<keyword evidence="1" id="KW-0812">Transmembrane</keyword>
<proteinExistence type="predicted"/>
<comment type="caution">
    <text evidence="2">The sequence shown here is derived from an EMBL/GenBank/DDBJ whole genome shotgun (WGS) entry which is preliminary data.</text>
</comment>
<dbReference type="Proteomes" id="UP001152320">
    <property type="component" value="Chromosome 22"/>
</dbReference>
<sequence>MDLEDMTSLTRSTQINPRRKPPILLLAVIWSLGIISWTSPQYEGNPDIFSSPIVGNFRLRRKFVFVLYLLWIFIMAFTSYFGAITYFICFFGLKEHFLRFLFVVICYWSSLMSGIVFCLPALITNNFRKSNLYYKEISWISSLHESTFLKRLSYIETCRMFPVPKPMIFIFFHCCGLLVSSGILTIYIKVNNYCLTWFSYVWITSELIGLTYFANFCYVLYLQRVILEEEYQQTGRFIATNTRNLEDCTEKVKEFFYNYYNLRKIFLLWLSIIIFSVTFGGAAYITWSYKKPEIAFNSTVPSTQYPIHPRGIQKACPYSCDDPKYLENQHLLFIYNVLGVVKLFVPVVLSFSVVRGLDIKYIWNRLILRFRLMSTTREVDFWNSLTKFTEKLHPKTTTDTKLKFIIPILGLAFGILGGWKNQAGE</sequence>
<feature type="transmembrane region" description="Helical" evidence="1">
    <location>
        <begin position="265"/>
        <end position="287"/>
    </location>
</feature>
<evidence type="ECO:0000256" key="1">
    <source>
        <dbReference type="SAM" id="Phobius"/>
    </source>
</evidence>
<feature type="transmembrane region" description="Helical" evidence="1">
    <location>
        <begin position="332"/>
        <end position="354"/>
    </location>
</feature>
<dbReference type="AlphaFoldDB" id="A0A9Q1BAD5"/>
<evidence type="ECO:0000313" key="3">
    <source>
        <dbReference type="Proteomes" id="UP001152320"/>
    </source>
</evidence>
<organism evidence="2 3">
    <name type="scientific">Holothuria leucospilota</name>
    <name type="common">Black long sea cucumber</name>
    <name type="synonym">Mertensiothuria leucospilota</name>
    <dbReference type="NCBI Taxonomy" id="206669"/>
    <lineage>
        <taxon>Eukaryota</taxon>
        <taxon>Metazoa</taxon>
        <taxon>Echinodermata</taxon>
        <taxon>Eleutherozoa</taxon>
        <taxon>Echinozoa</taxon>
        <taxon>Holothuroidea</taxon>
        <taxon>Aspidochirotacea</taxon>
        <taxon>Aspidochirotida</taxon>
        <taxon>Holothuriidae</taxon>
        <taxon>Holothuria</taxon>
    </lineage>
</organism>
<keyword evidence="1" id="KW-1133">Transmembrane helix</keyword>
<name>A0A9Q1BAD5_HOLLE</name>
<reference evidence="2" key="1">
    <citation type="submission" date="2021-10" db="EMBL/GenBank/DDBJ databases">
        <title>Tropical sea cucumber genome reveals ecological adaptation and Cuvierian tubules defense mechanism.</title>
        <authorList>
            <person name="Chen T."/>
        </authorList>
    </citation>
    <scope>NUCLEOTIDE SEQUENCE</scope>
    <source>
        <strain evidence="2">Nanhai2018</strain>
        <tissue evidence="2">Muscle</tissue>
    </source>
</reference>
<accession>A0A9Q1BAD5</accession>
<feature type="transmembrane region" description="Helical" evidence="1">
    <location>
        <begin position="100"/>
        <end position="123"/>
    </location>
</feature>
<evidence type="ECO:0000313" key="2">
    <source>
        <dbReference type="EMBL" id="KAJ8020586.1"/>
    </source>
</evidence>
<keyword evidence="3" id="KW-1185">Reference proteome</keyword>
<protein>
    <submittedName>
        <fullName evidence="2">Uncharacterized protein</fullName>
    </submittedName>
</protein>